<dbReference type="EMBL" id="HBGU01082057">
    <property type="protein sequence ID" value="CAD9549323.1"/>
    <property type="molecule type" value="Transcribed_RNA"/>
</dbReference>
<sequence>MATAGAPHADIGAASDAGVDHVDISDADVDRVDIGSGDGVDLCVASSGDSSQSEVPSSVPSAGHGDIEPTNRKGRILSWGEGLAMAVGAASPATDSNEHSLSPPPSLPPSLATRVWEVGYRPGEGMGAFLSSAPVGLNGFGARLDEWLRGGRAASALLVLTMAGRRRGWEDGTLARGLACSAARLRLEQWPALFSIARHADAVELVRARRADTVDPADFPLCADFLPNSSPLRTAASSCTGATRDVVGKASFSTAGRAAGTDGATLLMLRAMLTVQPPATCLGVLRSQPALAEWLPPRGYVELLRAVQRHQQRGEGGTAVGDLTDSHNGYCNGYC</sequence>
<reference evidence="2" key="1">
    <citation type="submission" date="2021-01" db="EMBL/GenBank/DDBJ databases">
        <authorList>
            <person name="Corre E."/>
            <person name="Pelletier E."/>
            <person name="Niang G."/>
            <person name="Scheremetjew M."/>
            <person name="Finn R."/>
            <person name="Kale V."/>
            <person name="Holt S."/>
            <person name="Cochrane G."/>
            <person name="Meng A."/>
            <person name="Brown T."/>
            <person name="Cohen L."/>
        </authorList>
    </citation>
    <scope>NUCLEOTIDE SEQUENCE</scope>
    <source>
        <strain evidence="2">UTEX LB 985</strain>
    </source>
</reference>
<evidence type="ECO:0000313" key="2">
    <source>
        <dbReference type="EMBL" id="CAD9549323.1"/>
    </source>
</evidence>
<name>A0A7S2JJ49_9EUKA</name>
<dbReference type="AlphaFoldDB" id="A0A7S2JJ49"/>
<protein>
    <submittedName>
        <fullName evidence="2">Uncharacterized protein</fullName>
    </submittedName>
</protein>
<feature type="region of interest" description="Disordered" evidence="1">
    <location>
        <begin position="89"/>
        <end position="108"/>
    </location>
</feature>
<proteinExistence type="predicted"/>
<feature type="region of interest" description="Disordered" evidence="1">
    <location>
        <begin position="35"/>
        <end position="73"/>
    </location>
</feature>
<accession>A0A7S2JJ49</accession>
<organism evidence="2">
    <name type="scientific">Haptolina brevifila</name>
    <dbReference type="NCBI Taxonomy" id="156173"/>
    <lineage>
        <taxon>Eukaryota</taxon>
        <taxon>Haptista</taxon>
        <taxon>Haptophyta</taxon>
        <taxon>Prymnesiophyceae</taxon>
        <taxon>Prymnesiales</taxon>
        <taxon>Prymnesiaceae</taxon>
        <taxon>Haptolina</taxon>
    </lineage>
</organism>
<evidence type="ECO:0000256" key="1">
    <source>
        <dbReference type="SAM" id="MobiDB-lite"/>
    </source>
</evidence>
<feature type="compositionally biased region" description="Low complexity" evidence="1">
    <location>
        <begin position="46"/>
        <end position="61"/>
    </location>
</feature>
<gene>
    <name evidence="2" type="ORF">CBRE1094_LOCUS44787</name>
</gene>